<name>A0A518DKB3_9BACT</name>
<organism evidence="2 3">
    <name type="scientific">Lignipirellula cremea</name>
    <dbReference type="NCBI Taxonomy" id="2528010"/>
    <lineage>
        <taxon>Bacteria</taxon>
        <taxon>Pseudomonadati</taxon>
        <taxon>Planctomycetota</taxon>
        <taxon>Planctomycetia</taxon>
        <taxon>Pirellulales</taxon>
        <taxon>Pirellulaceae</taxon>
        <taxon>Lignipirellula</taxon>
    </lineage>
</organism>
<dbReference type="AlphaFoldDB" id="A0A518DKB3"/>
<keyword evidence="3" id="KW-1185">Reference proteome</keyword>
<dbReference type="InterPro" id="IPR047650">
    <property type="entry name" value="Transpos_IS110"/>
</dbReference>
<proteinExistence type="predicted"/>
<dbReference type="GO" id="GO:0006313">
    <property type="term" value="P:DNA transposition"/>
    <property type="evidence" value="ECO:0007669"/>
    <property type="project" value="InterPro"/>
</dbReference>
<evidence type="ECO:0000259" key="1">
    <source>
        <dbReference type="Pfam" id="PF01548"/>
    </source>
</evidence>
<dbReference type="PANTHER" id="PTHR33055">
    <property type="entry name" value="TRANSPOSASE FOR INSERTION SEQUENCE ELEMENT IS1111A"/>
    <property type="match status" value="1"/>
</dbReference>
<gene>
    <name evidence="2" type="ORF">Pla8534_00240</name>
</gene>
<sequence length="285" mass="32809">MTQVTHSCNVSPVLFIGIDWADQAHDCYIIDSQGNGRHQTFKQTPEAIDRWVGQMLELSGGKPIAIMLEQSKGPLVYALMFHPELLLYPINPKQFARYRESYPGGDAKSDPSDARYIARMLRERISTLKPWIADDEATRGLANLSEQRRKIVNGQVIQRQQLTAHLKSYFPLLLELFGQSNRLGLLLKMVGRWSDPRKLRRADRQLVDRVLRENGIRNQAQREALIERIRSSKLLTSVILRLKRYQLTVWERVGAWWCCLTYLSSVVDPVCALVLFGAFSEFPKR</sequence>
<dbReference type="InterPro" id="IPR002525">
    <property type="entry name" value="Transp_IS110-like_N"/>
</dbReference>
<evidence type="ECO:0000313" key="2">
    <source>
        <dbReference type="EMBL" id="QDU92279.1"/>
    </source>
</evidence>
<dbReference type="GO" id="GO:0003677">
    <property type="term" value="F:DNA binding"/>
    <property type="evidence" value="ECO:0007669"/>
    <property type="project" value="InterPro"/>
</dbReference>
<dbReference type="Proteomes" id="UP000317648">
    <property type="component" value="Chromosome"/>
</dbReference>
<feature type="domain" description="Transposase IS110-like N-terminal" evidence="1">
    <location>
        <begin position="16"/>
        <end position="171"/>
    </location>
</feature>
<dbReference type="GO" id="GO:0004803">
    <property type="term" value="F:transposase activity"/>
    <property type="evidence" value="ECO:0007669"/>
    <property type="project" value="InterPro"/>
</dbReference>
<reference evidence="2 3" key="1">
    <citation type="submission" date="2019-02" db="EMBL/GenBank/DDBJ databases">
        <title>Deep-cultivation of Planctomycetes and their phenomic and genomic characterization uncovers novel biology.</title>
        <authorList>
            <person name="Wiegand S."/>
            <person name="Jogler M."/>
            <person name="Boedeker C."/>
            <person name="Pinto D."/>
            <person name="Vollmers J."/>
            <person name="Rivas-Marin E."/>
            <person name="Kohn T."/>
            <person name="Peeters S.H."/>
            <person name="Heuer A."/>
            <person name="Rast P."/>
            <person name="Oberbeckmann S."/>
            <person name="Bunk B."/>
            <person name="Jeske O."/>
            <person name="Meyerdierks A."/>
            <person name="Storesund J.E."/>
            <person name="Kallscheuer N."/>
            <person name="Luecker S."/>
            <person name="Lage O.M."/>
            <person name="Pohl T."/>
            <person name="Merkel B.J."/>
            <person name="Hornburger P."/>
            <person name="Mueller R.-W."/>
            <person name="Bruemmer F."/>
            <person name="Labrenz M."/>
            <person name="Spormann A.M."/>
            <person name="Op den Camp H."/>
            <person name="Overmann J."/>
            <person name="Amann R."/>
            <person name="Jetten M.S.M."/>
            <person name="Mascher T."/>
            <person name="Medema M.H."/>
            <person name="Devos D.P."/>
            <person name="Kaster A.-K."/>
            <person name="Ovreas L."/>
            <person name="Rohde M."/>
            <person name="Galperin M.Y."/>
            <person name="Jogler C."/>
        </authorList>
    </citation>
    <scope>NUCLEOTIDE SEQUENCE [LARGE SCALE GENOMIC DNA]</scope>
    <source>
        <strain evidence="2 3">Pla85_3_4</strain>
    </source>
</reference>
<protein>
    <submittedName>
        <fullName evidence="2">Transposase</fullName>
    </submittedName>
</protein>
<dbReference type="RefSeq" id="WP_145048087.1">
    <property type="nucleotide sequence ID" value="NZ_CP036433.1"/>
</dbReference>
<dbReference type="OrthoDB" id="9790935at2"/>
<dbReference type="KEGG" id="lcre:Pla8534_00240"/>
<dbReference type="Pfam" id="PF01548">
    <property type="entry name" value="DEDD_Tnp_IS110"/>
    <property type="match status" value="1"/>
</dbReference>
<accession>A0A518DKB3</accession>
<dbReference type="EMBL" id="CP036433">
    <property type="protein sequence ID" value="QDU92279.1"/>
    <property type="molecule type" value="Genomic_DNA"/>
</dbReference>
<evidence type="ECO:0000313" key="3">
    <source>
        <dbReference type="Proteomes" id="UP000317648"/>
    </source>
</evidence>